<evidence type="ECO:0000313" key="2">
    <source>
        <dbReference type="Proteomes" id="UP000887458"/>
    </source>
</evidence>
<reference evidence="1 2" key="2">
    <citation type="journal article" date="2022" name="Mol. Biol. Evol.">
        <title>Comparative Genomics Reveals Insights into the Divergent Evolution of Astigmatic Mites and Household Pest Adaptations.</title>
        <authorList>
            <person name="Xiong Q."/>
            <person name="Wan A.T."/>
            <person name="Liu X."/>
            <person name="Fung C.S."/>
            <person name="Xiao X."/>
            <person name="Malainual N."/>
            <person name="Hou J."/>
            <person name="Wang L."/>
            <person name="Wang M."/>
            <person name="Yang K.Y."/>
            <person name="Cui Y."/>
            <person name="Leung E.L."/>
            <person name="Nong W."/>
            <person name="Shin S.K."/>
            <person name="Au S.W."/>
            <person name="Jeong K.Y."/>
            <person name="Chew F.T."/>
            <person name="Hui J.H."/>
            <person name="Leung T.F."/>
            <person name="Tungtrongchitr A."/>
            <person name="Zhong N."/>
            <person name="Liu Z."/>
            <person name="Tsui S.K."/>
        </authorList>
    </citation>
    <scope>NUCLEOTIDE SEQUENCE [LARGE SCALE GENOMIC DNA]</scope>
    <source>
        <strain evidence="1">Derp</strain>
    </source>
</reference>
<accession>A0ABQ8J847</accession>
<sequence>MIYQPDYLDDPFEQMLHLDTNVHVLYSHVYDHNRMHLVILLTNHETLATKNLTYIQIYKLRKRKSIEAIAGNKTITAIVVNVIKMAVCKQKQRNAGIGIIAAEQNATILPIDDNRILKPASYLMRNILSILKPDANNGTICVVVALNERPINAQTPRPEATAKPINKTPNIPSIDCDLSKRICLLRHLDNDKPACNNINI</sequence>
<comment type="caution">
    <text evidence="1">The sequence shown here is derived from an EMBL/GenBank/DDBJ whole genome shotgun (WGS) entry which is preliminary data.</text>
</comment>
<organism evidence="1 2">
    <name type="scientific">Dermatophagoides pteronyssinus</name>
    <name type="common">European house dust mite</name>
    <dbReference type="NCBI Taxonomy" id="6956"/>
    <lineage>
        <taxon>Eukaryota</taxon>
        <taxon>Metazoa</taxon>
        <taxon>Ecdysozoa</taxon>
        <taxon>Arthropoda</taxon>
        <taxon>Chelicerata</taxon>
        <taxon>Arachnida</taxon>
        <taxon>Acari</taxon>
        <taxon>Acariformes</taxon>
        <taxon>Sarcoptiformes</taxon>
        <taxon>Astigmata</taxon>
        <taxon>Psoroptidia</taxon>
        <taxon>Analgoidea</taxon>
        <taxon>Pyroglyphidae</taxon>
        <taxon>Dermatophagoidinae</taxon>
        <taxon>Dermatophagoides</taxon>
    </lineage>
</organism>
<reference evidence="1 2" key="1">
    <citation type="journal article" date="2018" name="J. Allergy Clin. Immunol.">
        <title>High-quality assembly of Dermatophagoides pteronyssinus genome and transcriptome reveals a wide range of novel allergens.</title>
        <authorList>
            <person name="Liu X.Y."/>
            <person name="Yang K.Y."/>
            <person name="Wang M.Q."/>
            <person name="Kwok J.S."/>
            <person name="Zeng X."/>
            <person name="Yang Z."/>
            <person name="Xiao X.J."/>
            <person name="Lau C.P."/>
            <person name="Li Y."/>
            <person name="Huang Z.M."/>
            <person name="Ba J.G."/>
            <person name="Yim A.K."/>
            <person name="Ouyang C.Y."/>
            <person name="Ngai S.M."/>
            <person name="Chan T.F."/>
            <person name="Leung E.L."/>
            <person name="Liu L."/>
            <person name="Liu Z.G."/>
            <person name="Tsui S.K."/>
        </authorList>
    </citation>
    <scope>NUCLEOTIDE SEQUENCE [LARGE SCALE GENOMIC DNA]</scope>
    <source>
        <strain evidence="1">Derp</strain>
    </source>
</reference>
<keyword evidence="2" id="KW-1185">Reference proteome</keyword>
<dbReference type="EMBL" id="NJHN03000062">
    <property type="protein sequence ID" value="KAH9418763.1"/>
    <property type="molecule type" value="Genomic_DNA"/>
</dbReference>
<name>A0ABQ8J847_DERPT</name>
<proteinExistence type="predicted"/>
<dbReference type="Proteomes" id="UP000887458">
    <property type="component" value="Unassembled WGS sequence"/>
</dbReference>
<protein>
    <submittedName>
        <fullName evidence="1">Uncharacterized protein</fullName>
    </submittedName>
</protein>
<evidence type="ECO:0000313" key="1">
    <source>
        <dbReference type="EMBL" id="KAH9418763.1"/>
    </source>
</evidence>
<gene>
    <name evidence="1" type="ORF">DERP_004089</name>
</gene>